<evidence type="ECO:0000256" key="3">
    <source>
        <dbReference type="ARBA" id="ARBA00022448"/>
    </source>
</evidence>
<keyword evidence="9 11" id="KW-0446">Lipid-binding</keyword>
<evidence type="ECO:0000256" key="7">
    <source>
        <dbReference type="ARBA" id="ARBA00022989"/>
    </source>
</evidence>
<dbReference type="STRING" id="1817863.A2Y62_18680"/>
<feature type="transmembrane region" description="Helical" evidence="11">
    <location>
        <begin position="31"/>
        <end position="49"/>
    </location>
</feature>
<dbReference type="PRINTS" id="PR00124">
    <property type="entry name" value="ATPASEC"/>
</dbReference>
<feature type="domain" description="V-ATPase proteolipid subunit C-like" evidence="12">
    <location>
        <begin position="33"/>
        <end position="96"/>
    </location>
</feature>
<feature type="site" description="Reversibly protonated during proton transport" evidence="11">
    <location>
        <position position="83"/>
    </location>
</feature>
<keyword evidence="6 11" id="KW-0375">Hydrogen ion transport</keyword>
<keyword evidence="11" id="KW-1003">Cell membrane</keyword>
<organism evidence="13 14">
    <name type="scientific">Candidatus Fischerbacteria bacterium RBG_13_37_8</name>
    <dbReference type="NCBI Taxonomy" id="1817863"/>
    <lineage>
        <taxon>Bacteria</taxon>
        <taxon>Candidatus Fischeribacteriota</taxon>
    </lineage>
</organism>
<dbReference type="HAMAP" id="MF_01396">
    <property type="entry name" value="ATP_synth_c_bact"/>
    <property type="match status" value="1"/>
</dbReference>
<reference evidence="13 14" key="1">
    <citation type="journal article" date="2016" name="Nat. Commun.">
        <title>Thousands of microbial genomes shed light on interconnected biogeochemical processes in an aquifer system.</title>
        <authorList>
            <person name="Anantharaman K."/>
            <person name="Brown C.T."/>
            <person name="Hug L.A."/>
            <person name="Sharon I."/>
            <person name="Castelle C.J."/>
            <person name="Probst A.J."/>
            <person name="Thomas B.C."/>
            <person name="Singh A."/>
            <person name="Wilkins M.J."/>
            <person name="Karaoz U."/>
            <person name="Brodie E.L."/>
            <person name="Williams K.H."/>
            <person name="Hubbard S.S."/>
            <person name="Banfield J.F."/>
        </authorList>
    </citation>
    <scope>NUCLEOTIDE SEQUENCE [LARGE SCALE GENOMIC DNA]</scope>
</reference>
<proteinExistence type="inferred from homology"/>
<dbReference type="Proteomes" id="UP000178943">
    <property type="component" value="Unassembled WGS sequence"/>
</dbReference>
<evidence type="ECO:0000256" key="5">
    <source>
        <dbReference type="ARBA" id="ARBA00022692"/>
    </source>
</evidence>
<accession>A0A1F5VQ94</accession>
<evidence type="ECO:0000256" key="10">
    <source>
        <dbReference type="ARBA" id="ARBA00023136"/>
    </source>
</evidence>
<dbReference type="Gene3D" id="1.20.120.610">
    <property type="entry name" value="lithium bound rotor ring of v- atpase"/>
    <property type="match status" value="1"/>
</dbReference>
<comment type="similarity">
    <text evidence="2 11">Belongs to the ATPase C chain family.</text>
</comment>
<gene>
    <name evidence="11" type="primary">atpE</name>
    <name evidence="13" type="ORF">A2Y62_18680</name>
</gene>
<comment type="function">
    <text evidence="11">Key component of the F(0) channel; it plays a direct role in translocation across the membrane. A homomeric c-ring of between 10-14 subunits forms the central stalk rotor element with the F(1) delta and epsilon subunits.</text>
</comment>
<dbReference type="CDD" id="cd18121">
    <property type="entry name" value="ATP-synt_Fo_c"/>
    <property type="match status" value="1"/>
</dbReference>
<dbReference type="GO" id="GO:0008289">
    <property type="term" value="F:lipid binding"/>
    <property type="evidence" value="ECO:0007669"/>
    <property type="project" value="UniProtKB-KW"/>
</dbReference>
<evidence type="ECO:0000256" key="11">
    <source>
        <dbReference type="HAMAP-Rule" id="MF_01396"/>
    </source>
</evidence>
<comment type="function">
    <text evidence="11">F(1)F(0) ATP synthase produces ATP from ADP in the presence of a proton or sodium gradient. F-type ATPases consist of two structural domains, F(1) containing the extramembraneous catalytic core and F(0) containing the membrane proton channel, linked together by a central stalk and a peripheral stalk. During catalysis, ATP synthesis in the catalytic domain of F(1) is coupled via a rotary mechanism of the central stalk subunits to proton translocation.</text>
</comment>
<protein>
    <recommendedName>
        <fullName evidence="11">ATP synthase subunit c</fullName>
    </recommendedName>
    <alternativeName>
        <fullName evidence="11">ATP synthase F(0) sector subunit c</fullName>
    </alternativeName>
    <alternativeName>
        <fullName evidence="11">F-type ATPase subunit c</fullName>
        <shortName evidence="11">F-ATPase subunit c</shortName>
    </alternativeName>
    <alternativeName>
        <fullName evidence="11">Lipid-binding protein</fullName>
    </alternativeName>
</protein>
<comment type="caution">
    <text evidence="13">The sequence shown here is derived from an EMBL/GenBank/DDBJ whole genome shotgun (WGS) entry which is preliminary data.</text>
</comment>
<keyword evidence="8 11" id="KW-0406">Ion transport</keyword>
<name>A0A1F5VQ94_9BACT</name>
<dbReference type="AlphaFoldDB" id="A0A1F5VQ94"/>
<dbReference type="InterPro" id="IPR000454">
    <property type="entry name" value="ATP_synth_F0_csu"/>
</dbReference>
<keyword evidence="7 11" id="KW-1133">Transmembrane helix</keyword>
<feature type="transmembrane region" description="Helical" evidence="11">
    <location>
        <begin position="70"/>
        <end position="99"/>
    </location>
</feature>
<evidence type="ECO:0000256" key="6">
    <source>
        <dbReference type="ARBA" id="ARBA00022781"/>
    </source>
</evidence>
<evidence type="ECO:0000313" key="13">
    <source>
        <dbReference type="EMBL" id="OGF65529.1"/>
    </source>
</evidence>
<evidence type="ECO:0000256" key="9">
    <source>
        <dbReference type="ARBA" id="ARBA00023121"/>
    </source>
</evidence>
<keyword evidence="11" id="KW-0066">ATP synthesis</keyword>
<dbReference type="InterPro" id="IPR020537">
    <property type="entry name" value="ATP_synth_F0_csu_DDCD_BS"/>
</dbReference>
<keyword evidence="5 11" id="KW-0812">Transmembrane</keyword>
<sequence length="102" mass="10676">MATILLVGLLQFSYAQEESATNAKAETNKWLAISAGLAIAIAAFGGAFGQGKAIQAALEGTARNPGSADIIRTMLIIGLAFIESLVIYALVISIILVLVRWV</sequence>
<dbReference type="Pfam" id="PF00137">
    <property type="entry name" value="ATP-synt_C"/>
    <property type="match status" value="1"/>
</dbReference>
<keyword evidence="10 11" id="KW-0472">Membrane</keyword>
<comment type="subcellular location">
    <subcellularLocation>
        <location evidence="11">Cell membrane</location>
        <topology evidence="11">Multi-pass membrane protein</topology>
    </subcellularLocation>
    <subcellularLocation>
        <location evidence="1">Membrane</location>
        <topology evidence="1">Multi-pass membrane protein</topology>
    </subcellularLocation>
</comment>
<dbReference type="EMBL" id="MFGW01000112">
    <property type="protein sequence ID" value="OGF65529.1"/>
    <property type="molecule type" value="Genomic_DNA"/>
</dbReference>
<evidence type="ECO:0000259" key="12">
    <source>
        <dbReference type="Pfam" id="PF00137"/>
    </source>
</evidence>
<dbReference type="GO" id="GO:0033177">
    <property type="term" value="C:proton-transporting two-sector ATPase complex, proton-transporting domain"/>
    <property type="evidence" value="ECO:0007669"/>
    <property type="project" value="InterPro"/>
</dbReference>
<dbReference type="GO" id="GO:0045259">
    <property type="term" value="C:proton-transporting ATP synthase complex"/>
    <property type="evidence" value="ECO:0007669"/>
    <property type="project" value="UniProtKB-KW"/>
</dbReference>
<dbReference type="PROSITE" id="PS00605">
    <property type="entry name" value="ATPASE_C"/>
    <property type="match status" value="1"/>
</dbReference>
<evidence type="ECO:0000256" key="8">
    <source>
        <dbReference type="ARBA" id="ARBA00023065"/>
    </source>
</evidence>
<dbReference type="InterPro" id="IPR002379">
    <property type="entry name" value="ATPase_proteolipid_c-like_dom"/>
</dbReference>
<evidence type="ECO:0000313" key="14">
    <source>
        <dbReference type="Proteomes" id="UP000178943"/>
    </source>
</evidence>
<evidence type="ECO:0000256" key="2">
    <source>
        <dbReference type="ARBA" id="ARBA00006704"/>
    </source>
</evidence>
<keyword evidence="4 11" id="KW-0138">CF(0)</keyword>
<keyword evidence="3 11" id="KW-0813">Transport</keyword>
<evidence type="ECO:0000256" key="4">
    <source>
        <dbReference type="ARBA" id="ARBA00022547"/>
    </source>
</evidence>
<dbReference type="GO" id="GO:0046933">
    <property type="term" value="F:proton-transporting ATP synthase activity, rotational mechanism"/>
    <property type="evidence" value="ECO:0007669"/>
    <property type="project" value="UniProtKB-UniRule"/>
</dbReference>
<dbReference type="InterPro" id="IPR035921">
    <property type="entry name" value="F/V-ATP_Csub_sf"/>
</dbReference>
<dbReference type="SUPFAM" id="SSF81333">
    <property type="entry name" value="F1F0 ATP synthase subunit C"/>
    <property type="match status" value="1"/>
</dbReference>
<evidence type="ECO:0000256" key="1">
    <source>
        <dbReference type="ARBA" id="ARBA00004141"/>
    </source>
</evidence>
<dbReference type="GO" id="GO:0005886">
    <property type="term" value="C:plasma membrane"/>
    <property type="evidence" value="ECO:0007669"/>
    <property type="project" value="UniProtKB-SubCell"/>
</dbReference>